<feature type="transmembrane region" description="Helical" evidence="5">
    <location>
        <begin position="6"/>
        <end position="26"/>
    </location>
</feature>
<dbReference type="Proteomes" id="UP000238730">
    <property type="component" value="Unassembled WGS sequence"/>
</dbReference>
<dbReference type="PANTHER" id="PTHR22773">
    <property type="entry name" value="NADH DEHYDROGENASE"/>
    <property type="match status" value="1"/>
</dbReference>
<keyword evidence="3 5" id="KW-1133">Transmembrane helix</keyword>
<comment type="caution">
    <text evidence="8">The sequence shown here is derived from an EMBL/GenBank/DDBJ whole genome shotgun (WGS) entry which is preliminary data.</text>
</comment>
<feature type="transmembrane region" description="Helical" evidence="5">
    <location>
        <begin position="102"/>
        <end position="119"/>
    </location>
</feature>
<protein>
    <recommendedName>
        <fullName evidence="5">NADH-quinone oxidoreductase subunit N</fullName>
        <ecNumber evidence="5">7.1.1.-</ecNumber>
    </recommendedName>
    <alternativeName>
        <fullName evidence="5">NADH dehydrogenase I subunit N</fullName>
    </alternativeName>
    <alternativeName>
        <fullName evidence="5">NDH-1 subunit N</fullName>
    </alternativeName>
</protein>
<reference evidence="8 9" key="1">
    <citation type="submission" date="2016-12" db="EMBL/GenBank/DDBJ databases">
        <title>Diversity of luminous bacteria.</title>
        <authorList>
            <person name="Yoshizawa S."/>
            <person name="Kogure K."/>
        </authorList>
    </citation>
    <scope>NUCLEOTIDE SEQUENCE [LARGE SCALE GENOMIC DNA]</scope>
    <source>
        <strain evidence="8 9">LC1-200</strain>
    </source>
</reference>
<evidence type="ECO:0000256" key="1">
    <source>
        <dbReference type="ARBA" id="ARBA00004127"/>
    </source>
</evidence>
<comment type="catalytic activity">
    <reaction evidence="5">
        <text>a quinone + NADH + 5 H(+)(in) = a quinol + NAD(+) + 4 H(+)(out)</text>
        <dbReference type="Rhea" id="RHEA:57888"/>
        <dbReference type="ChEBI" id="CHEBI:15378"/>
        <dbReference type="ChEBI" id="CHEBI:24646"/>
        <dbReference type="ChEBI" id="CHEBI:57540"/>
        <dbReference type="ChEBI" id="CHEBI:57945"/>
        <dbReference type="ChEBI" id="CHEBI:132124"/>
    </reaction>
</comment>
<evidence type="ECO:0000256" key="5">
    <source>
        <dbReference type="HAMAP-Rule" id="MF_00445"/>
    </source>
</evidence>
<evidence type="ECO:0000313" key="9">
    <source>
        <dbReference type="Proteomes" id="UP000238730"/>
    </source>
</evidence>
<dbReference type="AlphaFoldDB" id="A0A2S7VW80"/>
<keyword evidence="5" id="KW-1003">Cell membrane</keyword>
<dbReference type="GO" id="GO:0048038">
    <property type="term" value="F:quinone binding"/>
    <property type="evidence" value="ECO:0007669"/>
    <property type="project" value="UniProtKB-KW"/>
</dbReference>
<dbReference type="HAMAP" id="MF_00445">
    <property type="entry name" value="NDH1_NuoN_1"/>
    <property type="match status" value="1"/>
</dbReference>
<comment type="function">
    <text evidence="5">NDH-1 shuttles electrons from NADH, via FMN and iron-sulfur (Fe-S) centers, to quinones in the respiratory chain. The immediate electron acceptor for the enzyme in this species is believed to be ubiquinone. Couples the redox reaction to proton translocation (for every two electrons transferred, four hydrogen ions are translocated across the cytoplasmic membrane), and thus conserves the redox energy in a proton gradient.</text>
</comment>
<organism evidence="8 9">
    <name type="scientific">Photobacterium angustum</name>
    <dbReference type="NCBI Taxonomy" id="661"/>
    <lineage>
        <taxon>Bacteria</taxon>
        <taxon>Pseudomonadati</taxon>
        <taxon>Pseudomonadota</taxon>
        <taxon>Gammaproteobacteria</taxon>
        <taxon>Vibrionales</taxon>
        <taxon>Vibrionaceae</taxon>
        <taxon>Photobacterium</taxon>
    </lineage>
</organism>
<evidence type="ECO:0000256" key="6">
    <source>
        <dbReference type="RuleBase" id="RU000320"/>
    </source>
</evidence>
<keyword evidence="5" id="KW-0830">Ubiquinone</keyword>
<feature type="transmembrane region" description="Helical" evidence="5">
    <location>
        <begin position="125"/>
        <end position="144"/>
    </location>
</feature>
<feature type="transmembrane region" description="Helical" evidence="5">
    <location>
        <begin position="156"/>
        <end position="180"/>
    </location>
</feature>
<keyword evidence="5" id="KW-0874">Quinone</keyword>
<feature type="transmembrane region" description="Helical" evidence="5">
    <location>
        <begin position="295"/>
        <end position="315"/>
    </location>
</feature>
<dbReference type="GO" id="GO:0005886">
    <property type="term" value="C:plasma membrane"/>
    <property type="evidence" value="ECO:0007669"/>
    <property type="project" value="UniProtKB-SubCell"/>
</dbReference>
<evidence type="ECO:0000259" key="7">
    <source>
        <dbReference type="Pfam" id="PF00361"/>
    </source>
</evidence>
<feature type="transmembrane region" description="Helical" evidence="5">
    <location>
        <begin position="330"/>
        <end position="350"/>
    </location>
</feature>
<feature type="transmembrane region" description="Helical" evidence="5">
    <location>
        <begin position="200"/>
        <end position="225"/>
    </location>
</feature>
<feature type="transmembrane region" description="Helical" evidence="5">
    <location>
        <begin position="406"/>
        <end position="434"/>
    </location>
</feature>
<comment type="similarity">
    <text evidence="5">Belongs to the complex I subunit 2 family.</text>
</comment>
<comment type="subcellular location">
    <subcellularLocation>
        <location evidence="5">Cell membrane</location>
        <topology evidence="5">Multi-pass membrane protein</topology>
    </subcellularLocation>
    <subcellularLocation>
        <location evidence="1">Endomembrane system</location>
        <topology evidence="1">Multi-pass membrane protein</topology>
    </subcellularLocation>
    <subcellularLocation>
        <location evidence="6">Membrane</location>
        <topology evidence="6">Multi-pass membrane protein</topology>
    </subcellularLocation>
</comment>
<dbReference type="EC" id="7.1.1.-" evidence="5"/>
<dbReference type="OrthoDB" id="9768329at2"/>
<keyword evidence="5" id="KW-0813">Transport</keyword>
<dbReference type="InterPro" id="IPR001750">
    <property type="entry name" value="ND/Mrp_TM"/>
</dbReference>
<feature type="transmembrane region" description="Helical" evidence="5">
    <location>
        <begin position="237"/>
        <end position="258"/>
    </location>
</feature>
<name>A0A2S7VW80_PHOAN</name>
<dbReference type="GO" id="GO:0012505">
    <property type="term" value="C:endomembrane system"/>
    <property type="evidence" value="ECO:0007669"/>
    <property type="project" value="UniProtKB-SubCell"/>
</dbReference>
<sequence length="480" mass="51218">MSSHELISAIPFAILGLGALGVLLLGVLPGKNNQQLPYMGSIVVLLATMLSVASLFGHSANIENFVVIDHFTLVAFELFAAGGLATILLAKNYPALNKHVAEEFYALILIAVLGTFILASASNLLAAFLGMETIAIPMFALIAWNPQRKGAIEGGLKYAVTATVAAAFFMFGIALIYFGAGTIVISEIPKALTSANAMPMVALIGFMLLFVGICFELALAPFHSWLADTLQASPAPVMAFIGSIAKIAMLTFVIHFVIQIEPIWDQISFVLWGFVLFSIVFGNLLAFRQTNIKRILAYSSVAHFGYALMALTSVIPNSSASLSEAVHATAYYGLSYAVMNLVAFAVIAMLNKHNPTGELKGYRGLGRRYPLAGVAMAIAVLSLAGVPPTAGFFAKFFLFSSVLGNGYLGMVVLAALASAVSVFYYLRILLAFFAKEEYYHHNQSADVESVEFGSTAVISVSAFATIALGIFAQAVLTYMF</sequence>
<keyword evidence="5" id="KW-0520">NAD</keyword>
<feature type="domain" description="NADH:quinone oxidoreductase/Mrp antiporter transmembrane" evidence="7">
    <location>
        <begin position="121"/>
        <end position="418"/>
    </location>
</feature>
<gene>
    <name evidence="5" type="primary">nuoN</name>
    <name evidence="8" type="ORF">BTO08_02505</name>
</gene>
<feature type="transmembrane region" description="Helical" evidence="5">
    <location>
        <begin position="371"/>
        <end position="394"/>
    </location>
</feature>
<dbReference type="GO" id="GO:0042773">
    <property type="term" value="P:ATP synthesis coupled electron transport"/>
    <property type="evidence" value="ECO:0007669"/>
    <property type="project" value="InterPro"/>
</dbReference>
<dbReference type="EMBL" id="MSCJ01000001">
    <property type="protein sequence ID" value="PQJ66370.1"/>
    <property type="molecule type" value="Genomic_DNA"/>
</dbReference>
<dbReference type="RefSeq" id="WP_105059759.1">
    <property type="nucleotide sequence ID" value="NZ_MSCJ01000001.1"/>
</dbReference>
<comment type="subunit">
    <text evidence="5">NDH-1 is composed of 14 different subunits. Subunits NuoA, H, J, K, L, M, N constitute the membrane sector of the complex.</text>
</comment>
<evidence type="ECO:0000256" key="4">
    <source>
        <dbReference type="ARBA" id="ARBA00023136"/>
    </source>
</evidence>
<dbReference type="Pfam" id="PF00361">
    <property type="entry name" value="Proton_antipo_M"/>
    <property type="match status" value="1"/>
</dbReference>
<feature type="transmembrane region" description="Helical" evidence="5">
    <location>
        <begin position="38"/>
        <end position="58"/>
    </location>
</feature>
<feature type="transmembrane region" description="Helical" evidence="5">
    <location>
        <begin position="270"/>
        <end position="288"/>
    </location>
</feature>
<dbReference type="InterPro" id="IPR010096">
    <property type="entry name" value="NADH-Q_OxRdtase_suN/2"/>
</dbReference>
<proteinExistence type="inferred from homology"/>
<keyword evidence="4 5" id="KW-0472">Membrane</keyword>
<evidence type="ECO:0000313" key="8">
    <source>
        <dbReference type="EMBL" id="PQJ66370.1"/>
    </source>
</evidence>
<evidence type="ECO:0000256" key="2">
    <source>
        <dbReference type="ARBA" id="ARBA00022692"/>
    </source>
</evidence>
<keyword evidence="2 5" id="KW-0812">Transmembrane</keyword>
<dbReference type="GO" id="GO:0050136">
    <property type="term" value="F:NADH dehydrogenase (quinone) (non-electrogenic) activity"/>
    <property type="evidence" value="ECO:0007669"/>
    <property type="project" value="UniProtKB-UniRule"/>
</dbReference>
<accession>A0A2S7VW80</accession>
<evidence type="ECO:0000256" key="3">
    <source>
        <dbReference type="ARBA" id="ARBA00022989"/>
    </source>
</evidence>
<dbReference type="GO" id="GO:0008137">
    <property type="term" value="F:NADH dehydrogenase (ubiquinone) activity"/>
    <property type="evidence" value="ECO:0007669"/>
    <property type="project" value="InterPro"/>
</dbReference>
<feature type="transmembrane region" description="Helical" evidence="5">
    <location>
        <begin position="455"/>
        <end position="476"/>
    </location>
</feature>
<keyword evidence="5" id="KW-1278">Translocase</keyword>
<feature type="transmembrane region" description="Helical" evidence="5">
    <location>
        <begin position="70"/>
        <end position="90"/>
    </location>
</feature>